<proteinExistence type="predicted"/>
<protein>
    <submittedName>
        <fullName evidence="2">Uncharacterized protein</fullName>
    </submittedName>
</protein>
<feature type="transmembrane region" description="Helical" evidence="1">
    <location>
        <begin position="12"/>
        <end position="29"/>
    </location>
</feature>
<sequence>MTNIKWNCILRTITNHLMRILFILLRLFMHKHKKVIFLSDVEEKNNMKNIFLEINNAIFSLSENFCTSKNRLAYLCFNS</sequence>
<keyword evidence="1" id="KW-1133">Transmembrane helix</keyword>
<name>A0A3M7QRJ3_BRAPC</name>
<keyword evidence="3" id="KW-1185">Reference proteome</keyword>
<gene>
    <name evidence="2" type="ORF">BpHYR1_042100</name>
</gene>
<keyword evidence="1" id="KW-0472">Membrane</keyword>
<evidence type="ECO:0000313" key="3">
    <source>
        <dbReference type="Proteomes" id="UP000276133"/>
    </source>
</evidence>
<evidence type="ECO:0000256" key="1">
    <source>
        <dbReference type="SAM" id="Phobius"/>
    </source>
</evidence>
<dbReference type="Proteomes" id="UP000276133">
    <property type="component" value="Unassembled WGS sequence"/>
</dbReference>
<reference evidence="2 3" key="1">
    <citation type="journal article" date="2018" name="Sci. Rep.">
        <title>Genomic signatures of local adaptation to the degree of environmental predictability in rotifers.</title>
        <authorList>
            <person name="Franch-Gras L."/>
            <person name="Hahn C."/>
            <person name="Garcia-Roger E.M."/>
            <person name="Carmona M.J."/>
            <person name="Serra M."/>
            <person name="Gomez A."/>
        </authorList>
    </citation>
    <scope>NUCLEOTIDE SEQUENCE [LARGE SCALE GENOMIC DNA]</scope>
    <source>
        <strain evidence="2">HYR1</strain>
    </source>
</reference>
<accession>A0A3M7QRJ3</accession>
<organism evidence="2 3">
    <name type="scientific">Brachionus plicatilis</name>
    <name type="common">Marine rotifer</name>
    <name type="synonym">Brachionus muelleri</name>
    <dbReference type="NCBI Taxonomy" id="10195"/>
    <lineage>
        <taxon>Eukaryota</taxon>
        <taxon>Metazoa</taxon>
        <taxon>Spiralia</taxon>
        <taxon>Gnathifera</taxon>
        <taxon>Rotifera</taxon>
        <taxon>Eurotatoria</taxon>
        <taxon>Monogononta</taxon>
        <taxon>Pseudotrocha</taxon>
        <taxon>Ploima</taxon>
        <taxon>Brachionidae</taxon>
        <taxon>Brachionus</taxon>
    </lineage>
</organism>
<keyword evidence="1" id="KW-0812">Transmembrane</keyword>
<evidence type="ECO:0000313" key="2">
    <source>
        <dbReference type="EMBL" id="RNA13829.1"/>
    </source>
</evidence>
<dbReference type="AlphaFoldDB" id="A0A3M7QRJ3"/>
<dbReference type="EMBL" id="REGN01005319">
    <property type="protein sequence ID" value="RNA13829.1"/>
    <property type="molecule type" value="Genomic_DNA"/>
</dbReference>
<comment type="caution">
    <text evidence="2">The sequence shown here is derived from an EMBL/GenBank/DDBJ whole genome shotgun (WGS) entry which is preliminary data.</text>
</comment>